<dbReference type="Proteomes" id="UP001597369">
    <property type="component" value="Unassembled WGS sequence"/>
</dbReference>
<evidence type="ECO:0000313" key="3">
    <source>
        <dbReference type="Proteomes" id="UP001597369"/>
    </source>
</evidence>
<evidence type="ECO:0000259" key="1">
    <source>
        <dbReference type="Pfam" id="PF03459"/>
    </source>
</evidence>
<dbReference type="Pfam" id="PF03459">
    <property type="entry name" value="TOBE"/>
    <property type="match status" value="1"/>
</dbReference>
<keyword evidence="3" id="KW-1185">Reference proteome</keyword>
<accession>A0ABW4WVN9</accession>
<dbReference type="InterPro" id="IPR008995">
    <property type="entry name" value="Mo/tungstate-bd_C_term_dom"/>
</dbReference>
<protein>
    <submittedName>
        <fullName evidence="2">Molybdopterin-binding protein</fullName>
    </submittedName>
</protein>
<dbReference type="Gene3D" id="2.40.50.100">
    <property type="match status" value="2"/>
</dbReference>
<dbReference type="RefSeq" id="WP_229961088.1">
    <property type="nucleotide sequence ID" value="NZ_JAJJWI010000010.1"/>
</dbReference>
<reference evidence="3" key="1">
    <citation type="journal article" date="2019" name="Int. J. Syst. Evol. Microbiol.">
        <title>The Global Catalogue of Microorganisms (GCM) 10K type strain sequencing project: providing services to taxonomists for standard genome sequencing and annotation.</title>
        <authorList>
            <consortium name="The Broad Institute Genomics Platform"/>
            <consortium name="The Broad Institute Genome Sequencing Center for Infectious Disease"/>
            <person name="Wu L."/>
            <person name="Ma J."/>
        </authorList>
    </citation>
    <scope>NUCLEOTIDE SEQUENCE [LARGE SCALE GENOMIC DNA]</scope>
    <source>
        <strain evidence="3">JCM 16545</strain>
    </source>
</reference>
<sequence>MNSFTGEITAIEQEESLSLISLRVGETPFTTIVIDTPDTAPYLRVGNTVQVLFKESEVLIGKDINNNSISLQNKIACTIKAIEQGKLLSKLELESNIGPVVSIITTNAVEQLQLKVANVVMAMVKTNEIMLAE</sequence>
<gene>
    <name evidence="2" type="ORF">ACFSKU_05185</name>
</gene>
<dbReference type="InterPro" id="IPR005116">
    <property type="entry name" value="Transp-assoc_OB_typ1"/>
</dbReference>
<proteinExistence type="predicted"/>
<dbReference type="EMBL" id="JBHUHV010000018">
    <property type="protein sequence ID" value="MFD2066268.1"/>
    <property type="molecule type" value="Genomic_DNA"/>
</dbReference>
<feature type="domain" description="Transport-associated OB type 1" evidence="1">
    <location>
        <begin position="70"/>
        <end position="131"/>
    </location>
</feature>
<dbReference type="SUPFAM" id="SSF50331">
    <property type="entry name" value="MOP-like"/>
    <property type="match status" value="1"/>
</dbReference>
<name>A0ABW4WVN9_9BACT</name>
<organism evidence="2 3">
    <name type="scientific">Pontibacter silvestris</name>
    <dbReference type="NCBI Taxonomy" id="2305183"/>
    <lineage>
        <taxon>Bacteria</taxon>
        <taxon>Pseudomonadati</taxon>
        <taxon>Bacteroidota</taxon>
        <taxon>Cytophagia</taxon>
        <taxon>Cytophagales</taxon>
        <taxon>Hymenobacteraceae</taxon>
        <taxon>Pontibacter</taxon>
    </lineage>
</organism>
<comment type="caution">
    <text evidence="2">The sequence shown here is derived from an EMBL/GenBank/DDBJ whole genome shotgun (WGS) entry which is preliminary data.</text>
</comment>
<evidence type="ECO:0000313" key="2">
    <source>
        <dbReference type="EMBL" id="MFD2066268.1"/>
    </source>
</evidence>